<dbReference type="PANTHER" id="PTHR43362">
    <property type="entry name" value="MANNITOL DEHYDROGENASE DSF1-RELATED"/>
    <property type="match status" value="1"/>
</dbReference>
<protein>
    <submittedName>
        <fullName evidence="2">Unannotated protein</fullName>
    </submittedName>
</protein>
<evidence type="ECO:0000259" key="1">
    <source>
        <dbReference type="Pfam" id="PF08125"/>
    </source>
</evidence>
<dbReference type="GO" id="GO:0016616">
    <property type="term" value="F:oxidoreductase activity, acting on the CH-OH group of donors, NAD or NADP as acceptor"/>
    <property type="evidence" value="ECO:0007669"/>
    <property type="project" value="TreeGrafter"/>
</dbReference>
<dbReference type="InterPro" id="IPR036291">
    <property type="entry name" value="NAD(P)-bd_dom_sf"/>
</dbReference>
<sequence length="229" mass="25519">MLAETGWDDCSPVVTEPFRDWVLEGDFPLGRPAWENAGARFVDHIEPFENRKLWLLNGSHSLLAYAGQLRGHETVAQAIADETCLEWVEEFWNEAVQHLPADGLDLPNYRAALLGRFRNGKIAHRLAQIAIDGSTKLRVRIAPTAKYELAAGRDAKGCAVAIRAWVEFVIAKTGRVEDSQAQAILHVYSSTRDIEADREQLVSRLVAIVDSELAANADFMDLVLNRTKV</sequence>
<dbReference type="InterPro" id="IPR050988">
    <property type="entry name" value="Mannitol_DH/Oxidoreductase"/>
</dbReference>
<name>A0A6J6JL08_9ZZZZ</name>
<dbReference type="EMBL" id="CAEZVN010000096">
    <property type="protein sequence ID" value="CAB4637044.1"/>
    <property type="molecule type" value="Genomic_DNA"/>
</dbReference>
<gene>
    <name evidence="2" type="ORF">UFOPK2001_00907</name>
</gene>
<proteinExistence type="predicted"/>
<dbReference type="InterPro" id="IPR008927">
    <property type="entry name" value="6-PGluconate_DH-like_C_sf"/>
</dbReference>
<dbReference type="SUPFAM" id="SSF48179">
    <property type="entry name" value="6-phosphogluconate dehydrogenase C-terminal domain-like"/>
    <property type="match status" value="1"/>
</dbReference>
<dbReference type="Gene3D" id="1.10.1040.10">
    <property type="entry name" value="N-(1-d-carboxylethyl)-l-norvaline Dehydrogenase, domain 2"/>
    <property type="match status" value="1"/>
</dbReference>
<dbReference type="SUPFAM" id="SSF51735">
    <property type="entry name" value="NAD(P)-binding Rossmann-fold domains"/>
    <property type="match status" value="1"/>
</dbReference>
<dbReference type="Gene3D" id="3.40.50.720">
    <property type="entry name" value="NAD(P)-binding Rossmann-like Domain"/>
    <property type="match status" value="1"/>
</dbReference>
<dbReference type="Pfam" id="PF08125">
    <property type="entry name" value="Mannitol_dh_C"/>
    <property type="match status" value="1"/>
</dbReference>
<evidence type="ECO:0000313" key="2">
    <source>
        <dbReference type="EMBL" id="CAB4637044.1"/>
    </source>
</evidence>
<feature type="domain" description="Mannitol dehydrogenase C-terminal" evidence="1">
    <location>
        <begin position="44"/>
        <end position="223"/>
    </location>
</feature>
<dbReference type="AlphaFoldDB" id="A0A6J6JL08"/>
<accession>A0A6J6JL08</accession>
<dbReference type="PANTHER" id="PTHR43362:SF1">
    <property type="entry name" value="MANNITOL DEHYDROGENASE 2-RELATED"/>
    <property type="match status" value="1"/>
</dbReference>
<dbReference type="InterPro" id="IPR013328">
    <property type="entry name" value="6PGD_dom2"/>
</dbReference>
<reference evidence="2" key="1">
    <citation type="submission" date="2020-05" db="EMBL/GenBank/DDBJ databases">
        <authorList>
            <person name="Chiriac C."/>
            <person name="Salcher M."/>
            <person name="Ghai R."/>
            <person name="Kavagutti S V."/>
        </authorList>
    </citation>
    <scope>NUCLEOTIDE SEQUENCE</scope>
</reference>
<dbReference type="InterPro" id="IPR013118">
    <property type="entry name" value="Mannitol_DH_C"/>
</dbReference>
<organism evidence="2">
    <name type="scientific">freshwater metagenome</name>
    <dbReference type="NCBI Taxonomy" id="449393"/>
    <lineage>
        <taxon>unclassified sequences</taxon>
        <taxon>metagenomes</taxon>
        <taxon>ecological metagenomes</taxon>
    </lineage>
</organism>